<dbReference type="Pfam" id="PF00535">
    <property type="entry name" value="Glycos_transf_2"/>
    <property type="match status" value="1"/>
</dbReference>
<comment type="caution">
    <text evidence="2">The sequence shown here is derived from an EMBL/GenBank/DDBJ whole genome shotgun (WGS) entry which is preliminary data.</text>
</comment>
<dbReference type="STRING" id="1797737.A2196_00965"/>
<organism evidence="2 3">
    <name type="scientific">Candidatus Curtissbacteria bacterium RIFOXYA1_FULL_41_14</name>
    <dbReference type="NCBI Taxonomy" id="1797737"/>
    <lineage>
        <taxon>Bacteria</taxon>
        <taxon>Candidatus Curtissiibacteriota</taxon>
    </lineage>
</organism>
<proteinExistence type="predicted"/>
<dbReference type="AlphaFoldDB" id="A0A1F5HB47"/>
<dbReference type="CDD" id="cd02511">
    <property type="entry name" value="Beta4Glucosyltransferase"/>
    <property type="match status" value="1"/>
</dbReference>
<dbReference type="EMBL" id="MFCA01000029">
    <property type="protein sequence ID" value="OGE01265.1"/>
    <property type="molecule type" value="Genomic_DNA"/>
</dbReference>
<sequence length="249" mass="29218">MKISALILTKDEEEMIDDCLKQLSFADQIIVLDQNSRDKTVGIARKYTKDIFETKEEGFDKNRNTLAKMAKGDWLLYVDADERLNETLVKEIKTAIYEDKYAAYYFPRKNIILGKWLRHTGFWPDYVPRLFRGTNLVKWYGKVHESPQITGNFGYFKMPLSHFTAQSMSKMLNKSIKWAKIEAELSLKDKHPQVTILKVVKGMLFEFINRYFVKKGFLDGTVGLIESIYQAYHKAMVLTYLWELQTHDE</sequence>
<dbReference type="Proteomes" id="UP000176751">
    <property type="component" value="Unassembled WGS sequence"/>
</dbReference>
<protein>
    <recommendedName>
        <fullName evidence="1">Glycosyltransferase 2-like domain-containing protein</fullName>
    </recommendedName>
</protein>
<evidence type="ECO:0000313" key="2">
    <source>
        <dbReference type="EMBL" id="OGE01265.1"/>
    </source>
</evidence>
<feature type="domain" description="Glycosyltransferase 2-like" evidence="1">
    <location>
        <begin position="4"/>
        <end position="144"/>
    </location>
</feature>
<evidence type="ECO:0000313" key="3">
    <source>
        <dbReference type="Proteomes" id="UP000176751"/>
    </source>
</evidence>
<gene>
    <name evidence="2" type="ORF">A2196_00965</name>
</gene>
<name>A0A1F5HB47_9BACT</name>
<accession>A0A1F5HB47</accession>
<dbReference type="SUPFAM" id="SSF53448">
    <property type="entry name" value="Nucleotide-diphospho-sugar transferases"/>
    <property type="match status" value="1"/>
</dbReference>
<dbReference type="InterPro" id="IPR001173">
    <property type="entry name" value="Glyco_trans_2-like"/>
</dbReference>
<reference evidence="2 3" key="1">
    <citation type="journal article" date="2016" name="Nat. Commun.">
        <title>Thousands of microbial genomes shed light on interconnected biogeochemical processes in an aquifer system.</title>
        <authorList>
            <person name="Anantharaman K."/>
            <person name="Brown C.T."/>
            <person name="Hug L.A."/>
            <person name="Sharon I."/>
            <person name="Castelle C.J."/>
            <person name="Probst A.J."/>
            <person name="Thomas B.C."/>
            <person name="Singh A."/>
            <person name="Wilkins M.J."/>
            <person name="Karaoz U."/>
            <person name="Brodie E.L."/>
            <person name="Williams K.H."/>
            <person name="Hubbard S.S."/>
            <person name="Banfield J.F."/>
        </authorList>
    </citation>
    <scope>NUCLEOTIDE SEQUENCE [LARGE SCALE GENOMIC DNA]</scope>
</reference>
<dbReference type="PANTHER" id="PTHR43630:SF2">
    <property type="entry name" value="GLYCOSYLTRANSFERASE"/>
    <property type="match status" value="1"/>
</dbReference>
<dbReference type="Gene3D" id="3.90.550.10">
    <property type="entry name" value="Spore Coat Polysaccharide Biosynthesis Protein SpsA, Chain A"/>
    <property type="match status" value="1"/>
</dbReference>
<dbReference type="InterPro" id="IPR029044">
    <property type="entry name" value="Nucleotide-diphossugar_trans"/>
</dbReference>
<dbReference type="PANTHER" id="PTHR43630">
    <property type="entry name" value="POLY-BETA-1,6-N-ACETYL-D-GLUCOSAMINE SYNTHASE"/>
    <property type="match status" value="1"/>
</dbReference>
<evidence type="ECO:0000259" key="1">
    <source>
        <dbReference type="Pfam" id="PF00535"/>
    </source>
</evidence>